<dbReference type="GO" id="GO:0007165">
    <property type="term" value="P:signal transduction"/>
    <property type="evidence" value="ECO:0007669"/>
    <property type="project" value="TreeGrafter"/>
</dbReference>
<dbReference type="InterPro" id="IPR046355">
    <property type="entry name" value="Gab1-4-like"/>
</dbReference>
<dbReference type="InterPro" id="IPR001849">
    <property type="entry name" value="PH_domain"/>
</dbReference>
<dbReference type="RefSeq" id="XP_026676904.1">
    <property type="nucleotide sequence ID" value="XM_026821103.1"/>
</dbReference>
<accession>A0A3Q0IKX5</accession>
<dbReference type="STRING" id="121845.A0A3Q0IKX5"/>
<feature type="region of interest" description="Disordered" evidence="1">
    <location>
        <begin position="203"/>
        <end position="269"/>
    </location>
</feature>
<dbReference type="CDD" id="cd13384">
    <property type="entry name" value="PH_Gab2_2"/>
    <property type="match status" value="1"/>
</dbReference>
<evidence type="ECO:0000313" key="3">
    <source>
        <dbReference type="Proteomes" id="UP000079169"/>
    </source>
</evidence>
<organism evidence="3 4">
    <name type="scientific">Diaphorina citri</name>
    <name type="common">Asian citrus psyllid</name>
    <dbReference type="NCBI Taxonomy" id="121845"/>
    <lineage>
        <taxon>Eukaryota</taxon>
        <taxon>Metazoa</taxon>
        <taxon>Ecdysozoa</taxon>
        <taxon>Arthropoda</taxon>
        <taxon>Hexapoda</taxon>
        <taxon>Insecta</taxon>
        <taxon>Pterygota</taxon>
        <taxon>Neoptera</taxon>
        <taxon>Paraneoptera</taxon>
        <taxon>Hemiptera</taxon>
        <taxon>Sternorrhyncha</taxon>
        <taxon>Psylloidea</taxon>
        <taxon>Psyllidae</taxon>
        <taxon>Diaphorininae</taxon>
        <taxon>Diaphorina</taxon>
    </lineage>
</organism>
<dbReference type="KEGG" id="dci:103505891"/>
<dbReference type="CTD" id="38321"/>
<proteinExistence type="predicted"/>
<dbReference type="Proteomes" id="UP000079169">
    <property type="component" value="Unplaced"/>
</dbReference>
<sequence length="269" mass="29929">MSNHFDSSETVHEGWLTKSPPTTRILRARWRKRWFVLRHAGEIPGQYLLCYYTDRNCRKLKGQIDLDQCEQVDAGLRFENRKQKYQHMFDLKTPKRTYYLAADSEDDMNRWVDAICHICGLKTFPPPGEASVVVEEYFDTGAGGMGRGLGDSPPISPTSTVSGPYIPISECISGKPLSSPDGLSDFLALQHGLSLRGAATRFQYGSPGFEPPGGQDTFDPPRQLRHQTSSGFRPGNLDLRRISADGGFRSGGGPELTPPQTLAREQHSL</sequence>
<dbReference type="GO" id="GO:0035591">
    <property type="term" value="F:signaling adaptor activity"/>
    <property type="evidence" value="ECO:0007669"/>
    <property type="project" value="TreeGrafter"/>
</dbReference>
<dbReference type="FunFam" id="2.30.29.30:FF:000286">
    <property type="entry name" value="PH-protein kinase domain containing protein"/>
    <property type="match status" value="1"/>
</dbReference>
<dbReference type="SUPFAM" id="SSF50729">
    <property type="entry name" value="PH domain-like"/>
    <property type="match status" value="1"/>
</dbReference>
<dbReference type="GeneID" id="103505891"/>
<feature type="domain" description="PH" evidence="2">
    <location>
        <begin position="9"/>
        <end position="120"/>
    </location>
</feature>
<dbReference type="InterPro" id="IPR011993">
    <property type="entry name" value="PH-like_dom_sf"/>
</dbReference>
<dbReference type="GO" id="GO:0005737">
    <property type="term" value="C:cytoplasm"/>
    <property type="evidence" value="ECO:0007669"/>
    <property type="project" value="TreeGrafter"/>
</dbReference>
<dbReference type="PaxDb" id="121845-A0A3Q0IKX5"/>
<dbReference type="AlphaFoldDB" id="A0A3Q0IKX5"/>
<dbReference type="Pfam" id="PF00169">
    <property type="entry name" value="PH"/>
    <property type="match status" value="1"/>
</dbReference>
<dbReference type="PROSITE" id="PS50003">
    <property type="entry name" value="PH_DOMAIN"/>
    <property type="match status" value="1"/>
</dbReference>
<dbReference type="Gene3D" id="2.30.29.30">
    <property type="entry name" value="Pleckstrin-homology domain (PH domain)/Phosphotyrosine-binding domain (PTB)"/>
    <property type="match status" value="1"/>
</dbReference>
<evidence type="ECO:0000313" key="4">
    <source>
        <dbReference type="RefSeq" id="XP_026676904.1"/>
    </source>
</evidence>
<keyword evidence="3" id="KW-1185">Reference proteome</keyword>
<reference evidence="4" key="1">
    <citation type="submission" date="2025-08" db="UniProtKB">
        <authorList>
            <consortium name="RefSeq"/>
        </authorList>
    </citation>
    <scope>IDENTIFICATION</scope>
</reference>
<evidence type="ECO:0000256" key="1">
    <source>
        <dbReference type="SAM" id="MobiDB-lite"/>
    </source>
</evidence>
<evidence type="ECO:0000259" key="2">
    <source>
        <dbReference type="PROSITE" id="PS50003"/>
    </source>
</evidence>
<dbReference type="SMART" id="SM00233">
    <property type="entry name" value="PH"/>
    <property type="match status" value="1"/>
</dbReference>
<dbReference type="PANTHER" id="PTHR45960:SF2">
    <property type="entry name" value="PROTEIN DAUGHTER OF SEVENLESS"/>
    <property type="match status" value="1"/>
</dbReference>
<dbReference type="PANTHER" id="PTHR45960">
    <property type="entry name" value="GRB2-ASSOCIATED-BINDING PROTEIN"/>
    <property type="match status" value="1"/>
</dbReference>
<name>A0A3Q0IKX5_DIACI</name>
<protein>
    <submittedName>
        <fullName evidence="4">GRB2-associated-binding protein 1</fullName>
    </submittedName>
</protein>
<gene>
    <name evidence="4" type="primary">LOC103505891</name>
</gene>